<dbReference type="Proteomes" id="UP000188637">
    <property type="component" value="Unassembled WGS sequence"/>
</dbReference>
<sequence length="107" mass="11954">MKKNSYGNQSISSLKGADRVRLRPSVIFGSDGILGCQHSVFEILSNSIDEAKEGYGKIIKVVLHKDYSITIEDKGRGIPLDYNEKEQRYNWDLIFCELYAGGSATCC</sequence>
<organism evidence="1 2">
    <name type="scientific">Candidatus Epulonipiscium fishelsonii</name>
    <dbReference type="NCBI Taxonomy" id="77094"/>
    <lineage>
        <taxon>Bacteria</taxon>
        <taxon>Bacillati</taxon>
        <taxon>Bacillota</taxon>
        <taxon>Clostridia</taxon>
        <taxon>Lachnospirales</taxon>
        <taxon>Lachnospiraceae</taxon>
        <taxon>Candidatus Epulonipiscium</taxon>
    </lineage>
</organism>
<evidence type="ECO:0000313" key="1">
    <source>
        <dbReference type="EMBL" id="ONI40061.1"/>
    </source>
</evidence>
<name>A0ACC8XBS3_9FIRM</name>
<protein>
    <submittedName>
        <fullName evidence="1">Uncharacterized protein</fullName>
    </submittedName>
</protein>
<accession>A0ACC8XBS3</accession>
<evidence type="ECO:0000313" key="2">
    <source>
        <dbReference type="Proteomes" id="UP000188637"/>
    </source>
</evidence>
<reference evidence="1" key="1">
    <citation type="submission" date="2016-08" db="EMBL/GenBank/DDBJ databases">
        <authorList>
            <person name="Ngugi D.K."/>
            <person name="Miyake S."/>
            <person name="Stingl U."/>
        </authorList>
    </citation>
    <scope>NUCLEOTIDE SEQUENCE</scope>
    <source>
        <strain evidence="1">SCG-D08WGA-EpuloA1</strain>
    </source>
</reference>
<gene>
    <name evidence="1" type="ORF">AN640_01490</name>
</gene>
<dbReference type="EMBL" id="LJHD01000246">
    <property type="protein sequence ID" value="ONI40061.1"/>
    <property type="molecule type" value="Genomic_DNA"/>
</dbReference>
<proteinExistence type="predicted"/>
<keyword evidence="2" id="KW-1185">Reference proteome</keyword>
<comment type="caution">
    <text evidence="1">The sequence shown here is derived from an EMBL/GenBank/DDBJ whole genome shotgun (WGS) entry which is preliminary data.</text>
</comment>